<feature type="coiled-coil region" evidence="1">
    <location>
        <begin position="6"/>
        <end position="40"/>
    </location>
</feature>
<evidence type="ECO:0000256" key="1">
    <source>
        <dbReference type="SAM" id="Coils"/>
    </source>
</evidence>
<protein>
    <submittedName>
        <fullName evidence="2">Uncharacterized protein</fullName>
    </submittedName>
</protein>
<evidence type="ECO:0000313" key="2">
    <source>
        <dbReference type="EMBL" id="KAJ4845557.1"/>
    </source>
</evidence>
<dbReference type="EMBL" id="JAKUCV010001642">
    <property type="protein sequence ID" value="KAJ4845557.1"/>
    <property type="molecule type" value="Genomic_DNA"/>
</dbReference>
<evidence type="ECO:0000313" key="3">
    <source>
        <dbReference type="Proteomes" id="UP001141552"/>
    </source>
</evidence>
<dbReference type="AlphaFoldDB" id="A0A9Q0GB54"/>
<reference evidence="2" key="1">
    <citation type="submission" date="2022-02" db="EMBL/GenBank/DDBJ databases">
        <authorList>
            <person name="Henning P.M."/>
            <person name="McCubbin A.G."/>
            <person name="Shore J.S."/>
        </authorList>
    </citation>
    <scope>NUCLEOTIDE SEQUENCE</scope>
    <source>
        <strain evidence="2">F60SS</strain>
        <tissue evidence="2">Leaves</tissue>
    </source>
</reference>
<sequence length="96" mass="11579">MGKFKIKQLEHDVGYFRARADELELENVRLKDKISDLSEEKKKSRTSYELERENIRLRGEILDLTEEKKFQDENFVCERIHITQDEPPLEKATRKR</sequence>
<organism evidence="2 3">
    <name type="scientific">Turnera subulata</name>
    <dbReference type="NCBI Taxonomy" id="218843"/>
    <lineage>
        <taxon>Eukaryota</taxon>
        <taxon>Viridiplantae</taxon>
        <taxon>Streptophyta</taxon>
        <taxon>Embryophyta</taxon>
        <taxon>Tracheophyta</taxon>
        <taxon>Spermatophyta</taxon>
        <taxon>Magnoliopsida</taxon>
        <taxon>eudicotyledons</taxon>
        <taxon>Gunneridae</taxon>
        <taxon>Pentapetalae</taxon>
        <taxon>rosids</taxon>
        <taxon>fabids</taxon>
        <taxon>Malpighiales</taxon>
        <taxon>Passifloraceae</taxon>
        <taxon>Turnera</taxon>
    </lineage>
</organism>
<proteinExistence type="predicted"/>
<reference evidence="2" key="2">
    <citation type="journal article" date="2023" name="Plants (Basel)">
        <title>Annotation of the Turnera subulata (Passifloraceae) Draft Genome Reveals the S-Locus Evolved after the Divergence of Turneroideae from Passifloroideae in a Stepwise Manner.</title>
        <authorList>
            <person name="Henning P.M."/>
            <person name="Roalson E.H."/>
            <person name="Mir W."/>
            <person name="McCubbin A.G."/>
            <person name="Shore J.S."/>
        </authorList>
    </citation>
    <scope>NUCLEOTIDE SEQUENCE</scope>
    <source>
        <strain evidence="2">F60SS</strain>
    </source>
</reference>
<accession>A0A9Q0GB54</accession>
<comment type="caution">
    <text evidence="2">The sequence shown here is derived from an EMBL/GenBank/DDBJ whole genome shotgun (WGS) entry which is preliminary data.</text>
</comment>
<dbReference type="Proteomes" id="UP001141552">
    <property type="component" value="Unassembled WGS sequence"/>
</dbReference>
<keyword evidence="3" id="KW-1185">Reference proteome</keyword>
<gene>
    <name evidence="2" type="ORF">Tsubulata_021540</name>
</gene>
<name>A0A9Q0GB54_9ROSI</name>
<keyword evidence="1" id="KW-0175">Coiled coil</keyword>